<feature type="domain" description="Histidine kinase" evidence="5">
    <location>
        <begin position="233"/>
        <end position="494"/>
    </location>
</feature>
<dbReference type="InterPro" id="IPR004358">
    <property type="entry name" value="Sig_transdc_His_kin-like_C"/>
</dbReference>
<feature type="compositionally biased region" description="Low complexity" evidence="3">
    <location>
        <begin position="713"/>
        <end position="722"/>
    </location>
</feature>
<feature type="compositionally biased region" description="Low complexity" evidence="3">
    <location>
        <begin position="802"/>
        <end position="811"/>
    </location>
</feature>
<evidence type="ECO:0000256" key="3">
    <source>
        <dbReference type="SAM" id="MobiDB-lite"/>
    </source>
</evidence>
<dbReference type="EMBL" id="CAJVPL010002370">
    <property type="protein sequence ID" value="CAG8608509.1"/>
    <property type="molecule type" value="Genomic_DNA"/>
</dbReference>
<gene>
    <name evidence="6" type="ORF">AGERDE_LOCUS9469</name>
</gene>
<feature type="transmembrane region" description="Helical" evidence="4">
    <location>
        <begin position="80"/>
        <end position="99"/>
    </location>
</feature>
<dbReference type="InterPro" id="IPR036890">
    <property type="entry name" value="HATPase_C_sf"/>
</dbReference>
<feature type="compositionally biased region" description="Basic and acidic residues" evidence="3">
    <location>
        <begin position="371"/>
        <end position="380"/>
    </location>
</feature>
<evidence type="ECO:0000256" key="4">
    <source>
        <dbReference type="SAM" id="Phobius"/>
    </source>
</evidence>
<dbReference type="SUPFAM" id="SSF55874">
    <property type="entry name" value="ATPase domain of HSP90 chaperone/DNA topoisomerase II/histidine kinase"/>
    <property type="match status" value="1"/>
</dbReference>
<keyword evidence="4" id="KW-1133">Transmembrane helix</keyword>
<dbReference type="Gene3D" id="1.10.287.130">
    <property type="match status" value="1"/>
</dbReference>
<feature type="compositionally biased region" description="Basic and acidic residues" evidence="3">
    <location>
        <begin position="818"/>
        <end position="832"/>
    </location>
</feature>
<feature type="transmembrane region" description="Helical" evidence="4">
    <location>
        <begin position="158"/>
        <end position="174"/>
    </location>
</feature>
<dbReference type="SUPFAM" id="SSF47384">
    <property type="entry name" value="Homodimeric domain of signal transducing histidine kinase"/>
    <property type="match status" value="1"/>
</dbReference>
<dbReference type="Pfam" id="PF02518">
    <property type="entry name" value="HATPase_c"/>
    <property type="match status" value="1"/>
</dbReference>
<keyword evidence="4" id="KW-0472">Membrane</keyword>
<dbReference type="InterPro" id="IPR005467">
    <property type="entry name" value="His_kinase_dom"/>
</dbReference>
<dbReference type="OrthoDB" id="10027013at2759"/>
<keyword evidence="2" id="KW-0902">Two-component regulatory system</keyword>
<dbReference type="PANTHER" id="PTHR45339">
    <property type="entry name" value="HYBRID SIGNAL TRANSDUCTION HISTIDINE KINASE J"/>
    <property type="match status" value="1"/>
</dbReference>
<feature type="transmembrane region" description="Helical" evidence="4">
    <location>
        <begin position="37"/>
        <end position="60"/>
    </location>
</feature>
<evidence type="ECO:0000313" key="7">
    <source>
        <dbReference type="Proteomes" id="UP000789831"/>
    </source>
</evidence>
<proteinExistence type="predicted"/>
<reference evidence="6" key="1">
    <citation type="submission" date="2021-06" db="EMBL/GenBank/DDBJ databases">
        <authorList>
            <person name="Kallberg Y."/>
            <person name="Tangrot J."/>
            <person name="Rosling A."/>
        </authorList>
    </citation>
    <scope>NUCLEOTIDE SEQUENCE</scope>
    <source>
        <strain evidence="6">MT106</strain>
    </source>
</reference>
<dbReference type="PANTHER" id="PTHR45339:SF1">
    <property type="entry name" value="HYBRID SIGNAL TRANSDUCTION HISTIDINE KINASE J"/>
    <property type="match status" value="1"/>
</dbReference>
<feature type="region of interest" description="Disordered" evidence="3">
    <location>
        <begin position="368"/>
        <end position="404"/>
    </location>
</feature>
<dbReference type="InterPro" id="IPR036097">
    <property type="entry name" value="HisK_dim/P_sf"/>
</dbReference>
<dbReference type="PRINTS" id="PR00344">
    <property type="entry name" value="BCTRLSENSOR"/>
</dbReference>
<dbReference type="GO" id="GO:0000155">
    <property type="term" value="F:phosphorelay sensor kinase activity"/>
    <property type="evidence" value="ECO:0007669"/>
    <property type="project" value="InterPro"/>
</dbReference>
<feature type="compositionally biased region" description="Polar residues" evidence="3">
    <location>
        <begin position="728"/>
        <end position="744"/>
    </location>
</feature>
<evidence type="ECO:0000256" key="1">
    <source>
        <dbReference type="ARBA" id="ARBA00022553"/>
    </source>
</evidence>
<feature type="transmembrane region" description="Helical" evidence="4">
    <location>
        <begin position="106"/>
        <end position="126"/>
    </location>
</feature>
<feature type="compositionally biased region" description="Basic and acidic residues" evidence="3">
    <location>
        <begin position="784"/>
        <end position="801"/>
    </location>
</feature>
<organism evidence="6 7">
    <name type="scientific">Ambispora gerdemannii</name>
    <dbReference type="NCBI Taxonomy" id="144530"/>
    <lineage>
        <taxon>Eukaryota</taxon>
        <taxon>Fungi</taxon>
        <taxon>Fungi incertae sedis</taxon>
        <taxon>Mucoromycota</taxon>
        <taxon>Glomeromycotina</taxon>
        <taxon>Glomeromycetes</taxon>
        <taxon>Archaeosporales</taxon>
        <taxon>Ambisporaceae</taxon>
        <taxon>Ambispora</taxon>
    </lineage>
</organism>
<keyword evidence="4" id="KW-0812">Transmembrane</keyword>
<dbReference type="PROSITE" id="PS50109">
    <property type="entry name" value="HIS_KIN"/>
    <property type="match status" value="1"/>
</dbReference>
<protein>
    <submittedName>
        <fullName evidence="6">11911_t:CDS:1</fullName>
    </submittedName>
</protein>
<sequence length="832" mass="92910">MWDENICKAFDWLLPQEILKQVKQDHSKRQALLQARAVVTVTVSAFFALVTQLFLGTYSALGFHDQLSSEIIREITVPLFTWQVSISGTLIYAAILYAIRHEELSIIHAAELGIYSFVIISAYVAIFGRFHTLSHVIFFAIPPFGLMYICFQKYWKADIAYSLCCLLCCFLPLNRSRKQPTLVLVNLLGSLRSVYLVFDVAHKQEFALNQENMQRSLDVAISAETAKSTFISNVSHGILATVDTLGKTRLNESQHALLNAIESCGTNLISVVDQVVTFTKIKHGKLEPENNVFDVFTLLQEIGDGLAPILERKKLDFVVFTDVNPLHRFMIGDVGCLRQIILNLLGNAIKFTDRGRIKLNIMELNSDEEQKESAKQQSKKDVKKSKVKVVANGSDSSVDGEEEKENIEEGELALKKVKVRIEVIDTGRGIAPDFLAQMYQPFAQEDSSSPRKFEGTGLGLSIVKGLLDIMHSFLEVKSDTQKGSNFSFCLTLPIISTFKDMCAASLPFSHEHLKLSAHKQEALTAQLRSLSFVILNRSNFLWSQRIARYFTEWGFTYRLAEKANLKNERAKEGCDIIILNDSVADLHWFMNEFKPQQQPAITTSATVAARTKPVTKQASTTAANSMAIVTPSTSLGEKQVWLTSTKTAIPPIQCVVLFSTIAGRHKSEKILKKFELRSVVIVSKPGGPVKILTAIIKAMESIRSQKRVTTIRSSSPSSSLSSEETASDNDNVIPLSTTAESQPTSEILAESELLFSPSIFGSVAMSTSDPSSQEIHALQLIKDETPMRQQTETKKIEKHQIQEQQQQMISSIKKERKSSKELSKEETEKKQV</sequence>
<evidence type="ECO:0000313" key="6">
    <source>
        <dbReference type="EMBL" id="CAG8608509.1"/>
    </source>
</evidence>
<dbReference type="SMART" id="SM00387">
    <property type="entry name" value="HATPase_c"/>
    <property type="match status" value="1"/>
</dbReference>
<name>A0A9N9GII0_9GLOM</name>
<feature type="region of interest" description="Disordered" evidence="3">
    <location>
        <begin position="784"/>
        <end position="832"/>
    </location>
</feature>
<feature type="region of interest" description="Disordered" evidence="3">
    <location>
        <begin position="706"/>
        <end position="744"/>
    </location>
</feature>
<comment type="caution">
    <text evidence="6">The sequence shown here is derived from an EMBL/GenBank/DDBJ whole genome shotgun (WGS) entry which is preliminary data.</text>
</comment>
<accession>A0A9N9GII0</accession>
<dbReference type="Proteomes" id="UP000789831">
    <property type="component" value="Unassembled WGS sequence"/>
</dbReference>
<dbReference type="CDD" id="cd00082">
    <property type="entry name" value="HisKA"/>
    <property type="match status" value="1"/>
</dbReference>
<dbReference type="AlphaFoldDB" id="A0A9N9GII0"/>
<feature type="transmembrane region" description="Helical" evidence="4">
    <location>
        <begin position="132"/>
        <end position="151"/>
    </location>
</feature>
<dbReference type="InterPro" id="IPR003661">
    <property type="entry name" value="HisK_dim/P_dom"/>
</dbReference>
<dbReference type="InterPro" id="IPR003594">
    <property type="entry name" value="HATPase_dom"/>
</dbReference>
<evidence type="ECO:0000256" key="2">
    <source>
        <dbReference type="ARBA" id="ARBA00023012"/>
    </source>
</evidence>
<evidence type="ECO:0000259" key="5">
    <source>
        <dbReference type="PROSITE" id="PS50109"/>
    </source>
</evidence>
<dbReference type="Gene3D" id="3.30.565.10">
    <property type="entry name" value="Histidine kinase-like ATPase, C-terminal domain"/>
    <property type="match status" value="1"/>
</dbReference>
<keyword evidence="1" id="KW-0597">Phosphoprotein</keyword>
<keyword evidence="7" id="KW-1185">Reference proteome</keyword>